<evidence type="ECO:0000256" key="1">
    <source>
        <dbReference type="SAM" id="MobiDB-lite"/>
    </source>
</evidence>
<name>A0AAD1VXY5_PELCU</name>
<keyword evidence="3" id="KW-1185">Reference proteome</keyword>
<dbReference type="AlphaFoldDB" id="A0AAD1VXY5"/>
<feature type="compositionally biased region" description="Polar residues" evidence="1">
    <location>
        <begin position="38"/>
        <end position="53"/>
    </location>
</feature>
<reference evidence="2" key="1">
    <citation type="submission" date="2022-03" db="EMBL/GenBank/DDBJ databases">
        <authorList>
            <person name="Alioto T."/>
            <person name="Alioto T."/>
            <person name="Gomez Garrido J."/>
        </authorList>
    </citation>
    <scope>NUCLEOTIDE SEQUENCE</scope>
</reference>
<feature type="compositionally biased region" description="Basic and acidic residues" evidence="1">
    <location>
        <begin position="14"/>
        <end position="25"/>
    </location>
</feature>
<sequence length="113" mass="12480">MAPPKALRASDFFRQGKKDRLRSDQDGGGSHSPKHTSDAGSDNESRQASTGVLSVSEKKLAAMLHELRTSMRTDFQTAVSDMRKDLLKVGTRVNVLEEKTDELCQANYAIVEK</sequence>
<accession>A0AAD1VXY5</accession>
<proteinExistence type="predicted"/>
<evidence type="ECO:0000313" key="2">
    <source>
        <dbReference type="EMBL" id="CAH2275917.1"/>
    </source>
</evidence>
<dbReference type="Proteomes" id="UP001295444">
    <property type="component" value="Chromosome 03"/>
</dbReference>
<evidence type="ECO:0000313" key="3">
    <source>
        <dbReference type="Proteomes" id="UP001295444"/>
    </source>
</evidence>
<dbReference type="EMBL" id="OW240914">
    <property type="protein sequence ID" value="CAH2275917.1"/>
    <property type="molecule type" value="Genomic_DNA"/>
</dbReference>
<gene>
    <name evidence="2" type="ORF">PECUL_23A062122</name>
</gene>
<organism evidence="2 3">
    <name type="scientific">Pelobates cultripes</name>
    <name type="common">Western spadefoot toad</name>
    <dbReference type="NCBI Taxonomy" id="61616"/>
    <lineage>
        <taxon>Eukaryota</taxon>
        <taxon>Metazoa</taxon>
        <taxon>Chordata</taxon>
        <taxon>Craniata</taxon>
        <taxon>Vertebrata</taxon>
        <taxon>Euteleostomi</taxon>
        <taxon>Amphibia</taxon>
        <taxon>Batrachia</taxon>
        <taxon>Anura</taxon>
        <taxon>Pelobatoidea</taxon>
        <taxon>Pelobatidae</taxon>
        <taxon>Pelobates</taxon>
    </lineage>
</organism>
<feature type="region of interest" description="Disordered" evidence="1">
    <location>
        <begin position="1"/>
        <end position="54"/>
    </location>
</feature>
<protein>
    <submittedName>
        <fullName evidence="2">Uncharacterized protein</fullName>
    </submittedName>
</protein>